<reference evidence="1 2" key="1">
    <citation type="submission" date="2018-05" db="EMBL/GenBank/DDBJ databases">
        <title>Genomic Encyclopedia of Type Strains, Phase IV (KMG-IV): sequencing the most valuable type-strain genomes for metagenomic binning, comparative biology and taxonomic classification.</title>
        <authorList>
            <person name="Goeker M."/>
        </authorList>
    </citation>
    <scope>NUCLEOTIDE SEQUENCE [LARGE SCALE GENOMIC DNA]</scope>
    <source>
        <strain evidence="1 2">DSM 45480</strain>
    </source>
</reference>
<dbReference type="AlphaFoldDB" id="A0A316HSP9"/>
<comment type="caution">
    <text evidence="1">The sequence shown here is derived from an EMBL/GenBank/DDBJ whole genome shotgun (WGS) entry which is preliminary data.</text>
</comment>
<name>A0A316HSP9_9PSEU</name>
<dbReference type="RefSeq" id="WP_109639757.1">
    <property type="nucleotide sequence ID" value="NZ_QGHB01000011.1"/>
</dbReference>
<gene>
    <name evidence="1" type="ORF">C8D88_11123</name>
</gene>
<protein>
    <submittedName>
        <fullName evidence="1">Uncharacterized protein</fullName>
    </submittedName>
</protein>
<sequence>MKKIQSIECALGLPLSEHLCMPANAQAVWQKSALKPMALLGRERGTGLFIEQPIVRPTADDVPNYTTALSAHQVRRLLPTP</sequence>
<organism evidence="1 2">
    <name type="scientific">Lentzea atacamensis</name>
    <dbReference type="NCBI Taxonomy" id="531938"/>
    <lineage>
        <taxon>Bacteria</taxon>
        <taxon>Bacillati</taxon>
        <taxon>Actinomycetota</taxon>
        <taxon>Actinomycetes</taxon>
        <taxon>Pseudonocardiales</taxon>
        <taxon>Pseudonocardiaceae</taxon>
        <taxon>Lentzea</taxon>
    </lineage>
</organism>
<accession>A0A316HSP9</accession>
<evidence type="ECO:0000313" key="2">
    <source>
        <dbReference type="Proteomes" id="UP000246005"/>
    </source>
</evidence>
<evidence type="ECO:0000313" key="1">
    <source>
        <dbReference type="EMBL" id="PWK83142.1"/>
    </source>
</evidence>
<dbReference type="EMBL" id="QGHB01000011">
    <property type="protein sequence ID" value="PWK83142.1"/>
    <property type="molecule type" value="Genomic_DNA"/>
</dbReference>
<dbReference type="Proteomes" id="UP000246005">
    <property type="component" value="Unassembled WGS sequence"/>
</dbReference>
<proteinExistence type="predicted"/>